<keyword evidence="2" id="KW-0238">DNA-binding</keyword>
<gene>
    <name evidence="7" type="ORF">SAMN02745729_11473</name>
</gene>
<dbReference type="STRING" id="1122198.SAMN02745729_11473"/>
<sequence>MDVLKGKRILVIDDAEAERMLISTYLQQYGCRLYHAHDGVDGVHKAKLLSPDLILMDVDMPRCDGFAACKALNGDPATAQVPVIFLSAFSGTEQRVQGLLAGAVDFIGKPFSFDEVRLRLSVHLRNRLIQSPQHFTDVMGVPGTVSEVSNNDGNLYSVLFHSARVYLLRSLDDAPGIQELARLTGTNTKRLNAAFKHCSGMTVFEYLREERMKEACQLLRNTALSVGEIACRVGFSGSANFSTAFKERFGTTPSAFRQACPVQ</sequence>
<reference evidence="8" key="1">
    <citation type="submission" date="2016-10" db="EMBL/GenBank/DDBJ databases">
        <authorList>
            <person name="Varghese N."/>
            <person name="Submissions S."/>
        </authorList>
    </citation>
    <scope>NUCLEOTIDE SEQUENCE [LARGE SCALE GENOMIC DNA]</scope>
    <source>
        <strain evidence="8">DSM 11526</strain>
    </source>
</reference>
<evidence type="ECO:0000256" key="2">
    <source>
        <dbReference type="ARBA" id="ARBA00023125"/>
    </source>
</evidence>
<evidence type="ECO:0000259" key="6">
    <source>
        <dbReference type="PROSITE" id="PS50110"/>
    </source>
</evidence>
<dbReference type="Gene3D" id="1.10.10.60">
    <property type="entry name" value="Homeodomain-like"/>
    <property type="match status" value="2"/>
</dbReference>
<keyword evidence="8" id="KW-1185">Reference proteome</keyword>
<dbReference type="Gene3D" id="3.40.50.2300">
    <property type="match status" value="1"/>
</dbReference>
<dbReference type="GO" id="GO:0000160">
    <property type="term" value="P:phosphorelay signal transduction system"/>
    <property type="evidence" value="ECO:0007669"/>
    <property type="project" value="InterPro"/>
</dbReference>
<dbReference type="PROSITE" id="PS50110">
    <property type="entry name" value="RESPONSE_REGULATORY"/>
    <property type="match status" value="1"/>
</dbReference>
<dbReference type="InterPro" id="IPR018062">
    <property type="entry name" value="HTH_AraC-typ_CS"/>
</dbReference>
<proteinExistence type="predicted"/>
<dbReference type="Pfam" id="PF00072">
    <property type="entry name" value="Response_reg"/>
    <property type="match status" value="1"/>
</dbReference>
<dbReference type="InterPro" id="IPR009057">
    <property type="entry name" value="Homeodomain-like_sf"/>
</dbReference>
<evidence type="ECO:0000259" key="5">
    <source>
        <dbReference type="PROSITE" id="PS01124"/>
    </source>
</evidence>
<dbReference type="OrthoDB" id="8874570at2"/>
<keyword evidence="3" id="KW-0804">Transcription</keyword>
<protein>
    <submittedName>
        <fullName evidence="7">Helix-turn-helix domain-containing protein</fullName>
    </submittedName>
</protein>
<keyword evidence="4" id="KW-0597">Phosphoprotein</keyword>
<dbReference type="SMART" id="SM00342">
    <property type="entry name" value="HTH_ARAC"/>
    <property type="match status" value="1"/>
</dbReference>
<dbReference type="RefSeq" id="WP_091827424.1">
    <property type="nucleotide sequence ID" value="NZ_FNRJ01000014.1"/>
</dbReference>
<organism evidence="7 8">
    <name type="scientific">Marinobacterium iners DSM 11526</name>
    <dbReference type="NCBI Taxonomy" id="1122198"/>
    <lineage>
        <taxon>Bacteria</taxon>
        <taxon>Pseudomonadati</taxon>
        <taxon>Pseudomonadota</taxon>
        <taxon>Gammaproteobacteria</taxon>
        <taxon>Oceanospirillales</taxon>
        <taxon>Oceanospirillaceae</taxon>
        <taxon>Marinobacterium</taxon>
    </lineage>
</organism>
<feature type="domain" description="Response regulatory" evidence="6">
    <location>
        <begin position="8"/>
        <end position="124"/>
    </location>
</feature>
<accession>A0A1H4G8N7</accession>
<dbReference type="InterPro" id="IPR011006">
    <property type="entry name" value="CheY-like_superfamily"/>
</dbReference>
<evidence type="ECO:0000256" key="1">
    <source>
        <dbReference type="ARBA" id="ARBA00023015"/>
    </source>
</evidence>
<dbReference type="PROSITE" id="PS00041">
    <property type="entry name" value="HTH_ARAC_FAMILY_1"/>
    <property type="match status" value="1"/>
</dbReference>
<dbReference type="GO" id="GO:0003700">
    <property type="term" value="F:DNA-binding transcription factor activity"/>
    <property type="evidence" value="ECO:0007669"/>
    <property type="project" value="InterPro"/>
</dbReference>
<dbReference type="SMART" id="SM00448">
    <property type="entry name" value="REC"/>
    <property type="match status" value="1"/>
</dbReference>
<evidence type="ECO:0000313" key="8">
    <source>
        <dbReference type="Proteomes" id="UP000242469"/>
    </source>
</evidence>
<dbReference type="InterPro" id="IPR053142">
    <property type="entry name" value="PchR_regulatory_protein"/>
</dbReference>
<evidence type="ECO:0000256" key="4">
    <source>
        <dbReference type="PROSITE-ProRule" id="PRU00169"/>
    </source>
</evidence>
<dbReference type="InterPro" id="IPR018060">
    <property type="entry name" value="HTH_AraC"/>
</dbReference>
<dbReference type="InterPro" id="IPR001789">
    <property type="entry name" value="Sig_transdc_resp-reg_receiver"/>
</dbReference>
<dbReference type="AlphaFoldDB" id="A0A1H4G8N7"/>
<dbReference type="PANTHER" id="PTHR47893:SF1">
    <property type="entry name" value="REGULATORY PROTEIN PCHR"/>
    <property type="match status" value="1"/>
</dbReference>
<dbReference type="GO" id="GO:0043565">
    <property type="term" value="F:sequence-specific DNA binding"/>
    <property type="evidence" value="ECO:0007669"/>
    <property type="project" value="InterPro"/>
</dbReference>
<dbReference type="Proteomes" id="UP000242469">
    <property type="component" value="Unassembled WGS sequence"/>
</dbReference>
<dbReference type="PROSITE" id="PS01124">
    <property type="entry name" value="HTH_ARAC_FAMILY_2"/>
    <property type="match status" value="1"/>
</dbReference>
<evidence type="ECO:0000256" key="3">
    <source>
        <dbReference type="ARBA" id="ARBA00023163"/>
    </source>
</evidence>
<evidence type="ECO:0000313" key="7">
    <source>
        <dbReference type="EMBL" id="SEB05238.1"/>
    </source>
</evidence>
<feature type="domain" description="HTH araC/xylS-type" evidence="5">
    <location>
        <begin position="161"/>
        <end position="259"/>
    </location>
</feature>
<keyword evidence="1" id="KW-0805">Transcription regulation</keyword>
<dbReference type="PRINTS" id="PR00032">
    <property type="entry name" value="HTHARAC"/>
</dbReference>
<dbReference type="SUPFAM" id="SSF46689">
    <property type="entry name" value="Homeodomain-like"/>
    <property type="match status" value="1"/>
</dbReference>
<dbReference type="InterPro" id="IPR020449">
    <property type="entry name" value="Tscrpt_reg_AraC-type_HTH"/>
</dbReference>
<dbReference type="EMBL" id="FNRJ01000014">
    <property type="protein sequence ID" value="SEB05238.1"/>
    <property type="molecule type" value="Genomic_DNA"/>
</dbReference>
<feature type="modified residue" description="4-aspartylphosphate" evidence="4">
    <location>
        <position position="57"/>
    </location>
</feature>
<name>A0A1H4G8N7_9GAMM</name>
<dbReference type="PANTHER" id="PTHR47893">
    <property type="entry name" value="REGULATORY PROTEIN PCHR"/>
    <property type="match status" value="1"/>
</dbReference>
<dbReference type="Pfam" id="PF12833">
    <property type="entry name" value="HTH_18"/>
    <property type="match status" value="1"/>
</dbReference>
<dbReference type="SUPFAM" id="SSF52172">
    <property type="entry name" value="CheY-like"/>
    <property type="match status" value="1"/>
</dbReference>